<dbReference type="GO" id="GO:0006915">
    <property type="term" value="P:apoptotic process"/>
    <property type="evidence" value="ECO:0007669"/>
    <property type="project" value="TreeGrafter"/>
</dbReference>
<keyword evidence="4" id="KW-0496">Mitochondrion</keyword>
<dbReference type="EnsemblMetazoa" id="GPPI039179-RA">
    <property type="protein sequence ID" value="GPPI039179-PA"/>
    <property type="gene ID" value="GPPI039179"/>
</dbReference>
<dbReference type="InterPro" id="IPR001309">
    <property type="entry name" value="Pept_C14_p20"/>
</dbReference>
<evidence type="ECO:0000256" key="3">
    <source>
        <dbReference type="ARBA" id="ARBA00010134"/>
    </source>
</evidence>
<comment type="subcellular location">
    <subcellularLocation>
        <location evidence="1">Mitochondrion inner membrane</location>
        <topology evidence="1">Single-pass membrane protein</topology>
    </subcellularLocation>
</comment>
<dbReference type="Proteomes" id="UP000092460">
    <property type="component" value="Unassembled WGS sequence"/>
</dbReference>
<protein>
    <recommendedName>
        <fullName evidence="5">Caspase family p20 domain-containing protein</fullName>
    </recommendedName>
</protein>
<dbReference type="VEuPathDB" id="VectorBase:GPPI039179"/>
<dbReference type="Gene3D" id="1.10.442.10">
    <property type="entry name" value="Cytochrome c oxidase subunit IV"/>
    <property type="match status" value="1"/>
</dbReference>
<dbReference type="EMBL" id="JXJN01019696">
    <property type="status" value="NOT_ANNOTATED_CDS"/>
    <property type="molecule type" value="Genomic_DNA"/>
</dbReference>
<organism evidence="6 7">
    <name type="scientific">Glossina palpalis gambiensis</name>
    <dbReference type="NCBI Taxonomy" id="67801"/>
    <lineage>
        <taxon>Eukaryota</taxon>
        <taxon>Metazoa</taxon>
        <taxon>Ecdysozoa</taxon>
        <taxon>Arthropoda</taxon>
        <taxon>Hexapoda</taxon>
        <taxon>Insecta</taxon>
        <taxon>Pterygota</taxon>
        <taxon>Neoptera</taxon>
        <taxon>Endopterygota</taxon>
        <taxon>Diptera</taxon>
        <taxon>Brachycera</taxon>
        <taxon>Muscomorpha</taxon>
        <taxon>Hippoboscoidea</taxon>
        <taxon>Glossinidae</taxon>
        <taxon>Glossina</taxon>
    </lineage>
</organism>
<reference evidence="6" key="2">
    <citation type="submission" date="2020-05" db="UniProtKB">
        <authorList>
            <consortium name="EnsemblMetazoa"/>
        </authorList>
    </citation>
    <scope>IDENTIFICATION</scope>
    <source>
        <strain evidence="6">IAEA</strain>
    </source>
</reference>
<dbReference type="GO" id="GO:0006508">
    <property type="term" value="P:proteolysis"/>
    <property type="evidence" value="ECO:0007669"/>
    <property type="project" value="InterPro"/>
</dbReference>
<evidence type="ECO:0000313" key="6">
    <source>
        <dbReference type="EnsemblMetazoa" id="GPPI039179-PA"/>
    </source>
</evidence>
<dbReference type="PANTHER" id="PTHR10454:SF245">
    <property type="entry name" value="CASPASE-RELATED"/>
    <property type="match status" value="1"/>
</dbReference>
<dbReference type="InterPro" id="IPR002398">
    <property type="entry name" value="Pept_C14"/>
</dbReference>
<dbReference type="STRING" id="67801.A0A1B0BSF7"/>
<keyword evidence="7" id="KW-1185">Reference proteome</keyword>
<dbReference type="InterPro" id="IPR036639">
    <property type="entry name" value="Cyt_c_oxidase_su4_sf"/>
</dbReference>
<proteinExistence type="inferred from homology"/>
<reference evidence="7" key="1">
    <citation type="submission" date="2015-01" db="EMBL/GenBank/DDBJ databases">
        <authorList>
            <person name="Aksoy S."/>
            <person name="Warren W."/>
            <person name="Wilson R.K."/>
        </authorList>
    </citation>
    <scope>NUCLEOTIDE SEQUENCE [LARGE SCALE GENOMIC DNA]</scope>
    <source>
        <strain evidence="7">IAEA</strain>
    </source>
</reference>
<comment type="similarity">
    <text evidence="2">Belongs to the cytochrome c oxidase IV family.</text>
</comment>
<dbReference type="SUPFAM" id="SSF81406">
    <property type="entry name" value="Mitochondrial cytochrome c oxidase subunit IV"/>
    <property type="match status" value="1"/>
</dbReference>
<evidence type="ECO:0000256" key="4">
    <source>
        <dbReference type="ARBA" id="ARBA00023128"/>
    </source>
</evidence>
<dbReference type="InterPro" id="IPR015917">
    <property type="entry name" value="Pept_C14A"/>
</dbReference>
<feature type="domain" description="Caspase family p20" evidence="5">
    <location>
        <begin position="129"/>
        <end position="221"/>
    </location>
</feature>
<dbReference type="SMART" id="SM00115">
    <property type="entry name" value="CASc"/>
    <property type="match status" value="1"/>
</dbReference>
<dbReference type="EMBL" id="JXJN01019697">
    <property type="status" value="NOT_ANNOTATED_CDS"/>
    <property type="molecule type" value="Genomic_DNA"/>
</dbReference>
<dbReference type="PANTHER" id="PTHR10454">
    <property type="entry name" value="CASPASE"/>
    <property type="match status" value="1"/>
</dbReference>
<sequence length="227" mass="26909">MALKCGKMFIHHHLYKPLRFVPQLVVKRSTTSDYCNQMSVLTQFSESSPESFEEDNRQAQLKRMIALEMNPITGLASKWDYEVEDWKSRKYCASDTHIRELLKDDWFSVKWEDSPYNTMMNWLKYNPQKKLLKKLDFEVTYHKDCKLRELLECIEKAATQDHSDNDCIAIAKLSHDEQGYLYAKDIMYKIDTIWHYFTAISCPTLAGKPKLFFTQACRGDRLDPFRY</sequence>
<comment type="similarity">
    <text evidence="3">Belongs to the peptidase C14A family.</text>
</comment>
<dbReference type="GO" id="GO:0043525">
    <property type="term" value="P:positive regulation of neuron apoptotic process"/>
    <property type="evidence" value="ECO:0007669"/>
    <property type="project" value="TreeGrafter"/>
</dbReference>
<dbReference type="Pfam" id="PF00656">
    <property type="entry name" value="Peptidase_C14"/>
    <property type="match status" value="1"/>
</dbReference>
<dbReference type="PRINTS" id="PR00376">
    <property type="entry name" value="IL1BCENZYME"/>
</dbReference>
<dbReference type="GO" id="GO:0045277">
    <property type="term" value="C:respiratory chain complex IV"/>
    <property type="evidence" value="ECO:0007669"/>
    <property type="project" value="InterPro"/>
</dbReference>
<dbReference type="Pfam" id="PF02936">
    <property type="entry name" value="COX4"/>
    <property type="match status" value="1"/>
</dbReference>
<evidence type="ECO:0000256" key="2">
    <source>
        <dbReference type="ARBA" id="ARBA00008135"/>
    </source>
</evidence>
<evidence type="ECO:0000259" key="5">
    <source>
        <dbReference type="PROSITE" id="PS50208"/>
    </source>
</evidence>
<dbReference type="InterPro" id="IPR029030">
    <property type="entry name" value="Caspase-like_dom_sf"/>
</dbReference>
<evidence type="ECO:0000313" key="7">
    <source>
        <dbReference type="Proteomes" id="UP000092460"/>
    </source>
</evidence>
<accession>A0A1B0BSF7</accession>
<dbReference type="InterPro" id="IPR004203">
    <property type="entry name" value="Cyt_c_oxidase_su4_fam"/>
</dbReference>
<dbReference type="PROSITE" id="PS50208">
    <property type="entry name" value="CASPASE_P20"/>
    <property type="match status" value="1"/>
</dbReference>
<dbReference type="GO" id="GO:0006123">
    <property type="term" value="P:mitochondrial electron transport, cytochrome c to oxygen"/>
    <property type="evidence" value="ECO:0007669"/>
    <property type="project" value="InterPro"/>
</dbReference>
<dbReference type="GO" id="GO:0005743">
    <property type="term" value="C:mitochondrial inner membrane"/>
    <property type="evidence" value="ECO:0007669"/>
    <property type="project" value="UniProtKB-SubCell"/>
</dbReference>
<dbReference type="InterPro" id="IPR011600">
    <property type="entry name" value="Pept_C14_caspase"/>
</dbReference>
<dbReference type="GO" id="GO:0004197">
    <property type="term" value="F:cysteine-type endopeptidase activity"/>
    <property type="evidence" value="ECO:0007669"/>
    <property type="project" value="InterPro"/>
</dbReference>
<dbReference type="AlphaFoldDB" id="A0A1B0BSF7"/>
<evidence type="ECO:0000256" key="1">
    <source>
        <dbReference type="ARBA" id="ARBA00004434"/>
    </source>
</evidence>
<name>A0A1B0BSF7_9MUSC</name>
<dbReference type="Gene3D" id="3.40.50.1460">
    <property type="match status" value="1"/>
</dbReference>
<dbReference type="SUPFAM" id="SSF52129">
    <property type="entry name" value="Caspase-like"/>
    <property type="match status" value="1"/>
</dbReference>